<feature type="chain" id="PRO_5005468505" evidence="1">
    <location>
        <begin position="32"/>
        <end position="205"/>
    </location>
</feature>
<accession>A0A0K1S502</accession>
<dbReference type="InterPro" id="IPR026374">
    <property type="entry name" value="Cyano_PEP"/>
</dbReference>
<keyword evidence="4" id="KW-1185">Reference proteome</keyword>
<dbReference type="AlphaFoldDB" id="A0A0K1S502"/>
<dbReference type="NCBIfam" id="TIGR02595">
    <property type="entry name" value="PEP_CTERM"/>
    <property type="match status" value="1"/>
</dbReference>
<dbReference type="EMBL" id="CP011339">
    <property type="protein sequence ID" value="AKV69214.1"/>
    <property type="molecule type" value="Genomic_DNA"/>
</dbReference>
<dbReference type="Pfam" id="PF07589">
    <property type="entry name" value="PEP-CTERM"/>
    <property type="match status" value="1"/>
</dbReference>
<feature type="signal peptide" evidence="1">
    <location>
        <begin position="1"/>
        <end position="31"/>
    </location>
</feature>
<name>A0A0K1S502_9CHRO</name>
<evidence type="ECO:0000313" key="3">
    <source>
        <dbReference type="EMBL" id="AKV69214.1"/>
    </source>
</evidence>
<evidence type="ECO:0000256" key="1">
    <source>
        <dbReference type="SAM" id="SignalP"/>
    </source>
</evidence>
<feature type="domain" description="Ice-binding protein C-terminal" evidence="2">
    <location>
        <begin position="181"/>
        <end position="204"/>
    </location>
</feature>
<organism evidence="3 4">
    <name type="scientific">Microcystis panniformis FACHB-1757</name>
    <dbReference type="NCBI Taxonomy" id="1638788"/>
    <lineage>
        <taxon>Bacteria</taxon>
        <taxon>Bacillati</taxon>
        <taxon>Cyanobacteriota</taxon>
        <taxon>Cyanophyceae</taxon>
        <taxon>Oscillatoriophycideae</taxon>
        <taxon>Chroococcales</taxon>
        <taxon>Microcystaceae</taxon>
        <taxon>Microcystis</taxon>
    </lineage>
</organism>
<evidence type="ECO:0000259" key="2">
    <source>
        <dbReference type="Pfam" id="PF07589"/>
    </source>
</evidence>
<proteinExistence type="predicted"/>
<protein>
    <submittedName>
        <fullName evidence="3">Alkaline phosphatase</fullName>
    </submittedName>
</protein>
<dbReference type="InterPro" id="IPR013424">
    <property type="entry name" value="Ice-binding_C"/>
</dbReference>
<sequence>MLTNISRQLNTGALAIAGSVAALSFAGAAQAASMIAVTGSATASSWGTLNPTLTPGAPTGLAGTPTDGFAGLSYTDVSAIQPIQIFGTGSGASTMFTPGGTVNSFAQINVGGGTTVNITPTVASGTFNTSGGMSTTVYTVMGTAFFDATTGLDYSGVFSLNVVSVGSGWIYTLSLEKSSLAVPEPSAILGILAVVGAGAFARRKS</sequence>
<dbReference type="PATRIC" id="fig|1638788.3.peg.4304"/>
<dbReference type="NCBIfam" id="TIGR04155">
    <property type="entry name" value="cyano_PEP"/>
    <property type="match status" value="1"/>
</dbReference>
<evidence type="ECO:0000313" key="4">
    <source>
        <dbReference type="Proteomes" id="UP000068167"/>
    </source>
</evidence>
<dbReference type="Proteomes" id="UP000068167">
    <property type="component" value="Chromosome"/>
</dbReference>
<reference evidence="3 4" key="1">
    <citation type="journal article" date="2016" name="Stand. Genomic Sci.">
        <title>Complete genome sequence and genomic characterization of Microcystis panniformis FACHB 1757 by third-generation sequencing.</title>
        <authorList>
            <person name="Zhang J.Y."/>
            <person name="Guan R."/>
            <person name="Zhang H.J."/>
            <person name="Li H."/>
            <person name="Xiao P."/>
            <person name="Yu G.L."/>
            <person name="Du L."/>
            <person name="Cao D.M."/>
            <person name="Zhu B.C."/>
            <person name="Li R.H."/>
            <person name="Lu Z.H."/>
        </authorList>
    </citation>
    <scope>NUCLEOTIDE SEQUENCE [LARGE SCALE GENOMIC DNA]</scope>
    <source>
        <strain evidence="3 4">FACHB-1757</strain>
    </source>
</reference>
<keyword evidence="1" id="KW-0732">Signal</keyword>
<gene>
    <name evidence="3" type="ORF">VL20_4274</name>
</gene>
<dbReference type="KEGG" id="mpk:VL20_4274"/>